<dbReference type="Pfam" id="PF06081">
    <property type="entry name" value="ArAE_1"/>
    <property type="match status" value="1"/>
</dbReference>
<evidence type="ECO:0000256" key="5">
    <source>
        <dbReference type="ARBA" id="ARBA00023136"/>
    </source>
</evidence>
<dbReference type="PANTHER" id="PTHR30509">
    <property type="entry name" value="P-HYDROXYBENZOIC ACID EFFLUX PUMP SUBUNIT-RELATED"/>
    <property type="match status" value="1"/>
</dbReference>
<evidence type="ECO:0000256" key="3">
    <source>
        <dbReference type="ARBA" id="ARBA00022692"/>
    </source>
</evidence>
<keyword evidence="4 6" id="KW-1133">Transmembrane helix</keyword>
<comment type="caution">
    <text evidence="7">The sequence shown here is derived from an EMBL/GenBank/DDBJ whole genome shotgun (WGS) entry which is preliminary data.</text>
</comment>
<feature type="transmembrane region" description="Helical" evidence="6">
    <location>
        <begin position="77"/>
        <end position="94"/>
    </location>
</feature>
<keyword evidence="8" id="KW-1185">Reference proteome</keyword>
<evidence type="ECO:0000256" key="6">
    <source>
        <dbReference type="SAM" id="Phobius"/>
    </source>
</evidence>
<dbReference type="EMBL" id="JAPQER010000001">
    <property type="protein sequence ID" value="MCY6483336.1"/>
    <property type="molecule type" value="Genomic_DNA"/>
</dbReference>
<proteinExistence type="predicted"/>
<gene>
    <name evidence="7" type="ORF">OW763_03060</name>
</gene>
<organism evidence="7 8">
    <name type="scientific">Clostridium aestuarii</name>
    <dbReference type="NCBI Taxonomy" id="338193"/>
    <lineage>
        <taxon>Bacteria</taxon>
        <taxon>Bacillati</taxon>
        <taxon>Bacillota</taxon>
        <taxon>Clostridia</taxon>
        <taxon>Eubacteriales</taxon>
        <taxon>Clostridiaceae</taxon>
        <taxon>Clostridium</taxon>
    </lineage>
</organism>
<dbReference type="RefSeq" id="WP_268039588.1">
    <property type="nucleotide sequence ID" value="NZ_JAPQER010000001.1"/>
</dbReference>
<evidence type="ECO:0000256" key="2">
    <source>
        <dbReference type="ARBA" id="ARBA00022475"/>
    </source>
</evidence>
<feature type="transmembrane region" description="Helical" evidence="6">
    <location>
        <begin position="56"/>
        <end position="72"/>
    </location>
</feature>
<dbReference type="PANTHER" id="PTHR30509:SF9">
    <property type="entry name" value="MULTIDRUG RESISTANCE PROTEIN MDTO"/>
    <property type="match status" value="1"/>
</dbReference>
<feature type="transmembrane region" description="Helical" evidence="6">
    <location>
        <begin position="127"/>
        <end position="145"/>
    </location>
</feature>
<comment type="subcellular location">
    <subcellularLocation>
        <location evidence="1">Cell membrane</location>
        <topology evidence="1">Multi-pass membrane protein</topology>
    </subcellularLocation>
</comment>
<evidence type="ECO:0000256" key="4">
    <source>
        <dbReference type="ARBA" id="ARBA00022989"/>
    </source>
</evidence>
<keyword evidence="2" id="KW-1003">Cell membrane</keyword>
<keyword evidence="5 6" id="KW-0472">Membrane</keyword>
<evidence type="ECO:0000313" key="7">
    <source>
        <dbReference type="EMBL" id="MCY6483336.1"/>
    </source>
</evidence>
<dbReference type="Proteomes" id="UP001078443">
    <property type="component" value="Unassembled WGS sequence"/>
</dbReference>
<accession>A0ABT4CWF3</accession>
<dbReference type="InterPro" id="IPR010343">
    <property type="entry name" value="ArAE_1"/>
</dbReference>
<protein>
    <submittedName>
        <fullName evidence="7">Aromatic acid exporter family protein</fullName>
    </submittedName>
</protein>
<evidence type="ECO:0000313" key="8">
    <source>
        <dbReference type="Proteomes" id="UP001078443"/>
    </source>
</evidence>
<keyword evidence="3 6" id="KW-0812">Transmembrane</keyword>
<sequence length="295" mass="33769">MRKIGMRNLKTSLSVFLCIIILRILNFKYPFYACIAAVICMQSSVFNSFTIGKNRMIGTFIGAVIGFLFALIQPRNVFLCGIGIIVVIYICTSLGRKKSVTIACIVFLAIMTNLIDKTPFIYSIHRLFETFVGIIIAVLVNYFVFPPKYLDNLNTLRKEIIDNIFKLTKEKIYNNSNIDLLTLNKKISNYESLVNSFYEEITYKQNKLCEIDDFKVFLTLSKKAFNHLSIIKALDINCNLTKSNLTNIASIYNIELKQSSYTTTDSTIVYNYHINELVKILDTLKSDILKINISQ</sequence>
<feature type="transmembrane region" description="Helical" evidence="6">
    <location>
        <begin position="100"/>
        <end position="115"/>
    </location>
</feature>
<reference evidence="7" key="1">
    <citation type="submission" date="2022-12" db="EMBL/GenBank/DDBJ databases">
        <authorList>
            <person name="Wang J."/>
        </authorList>
    </citation>
    <scope>NUCLEOTIDE SEQUENCE</scope>
    <source>
        <strain evidence="7">HY-45-18</strain>
    </source>
</reference>
<name>A0ABT4CWF3_9CLOT</name>
<evidence type="ECO:0000256" key="1">
    <source>
        <dbReference type="ARBA" id="ARBA00004651"/>
    </source>
</evidence>